<evidence type="ECO:0000256" key="1">
    <source>
        <dbReference type="ARBA" id="ARBA00001974"/>
    </source>
</evidence>
<reference evidence="21 22" key="1">
    <citation type="journal article" date="2009" name="Science">
        <title>Green evolution and dynamic adaptations revealed by genomes of the marine picoeukaryotes Micromonas.</title>
        <authorList>
            <person name="Worden A.Z."/>
            <person name="Lee J.H."/>
            <person name="Mock T."/>
            <person name="Rouze P."/>
            <person name="Simmons M.P."/>
            <person name="Aerts A.L."/>
            <person name="Allen A.E."/>
            <person name="Cuvelier M.L."/>
            <person name="Derelle E."/>
            <person name="Everett M.V."/>
            <person name="Foulon E."/>
            <person name="Grimwood J."/>
            <person name="Gundlach H."/>
            <person name="Henrissat B."/>
            <person name="Napoli C."/>
            <person name="McDonald S.M."/>
            <person name="Parker M.S."/>
            <person name="Rombauts S."/>
            <person name="Salamov A."/>
            <person name="Von Dassow P."/>
            <person name="Badger J.H."/>
            <person name="Coutinho P.M."/>
            <person name="Demir E."/>
            <person name="Dubchak I."/>
            <person name="Gentemann C."/>
            <person name="Eikrem W."/>
            <person name="Gready J.E."/>
            <person name="John U."/>
            <person name="Lanier W."/>
            <person name="Lindquist E.A."/>
            <person name="Lucas S."/>
            <person name="Mayer K.F."/>
            <person name="Moreau H."/>
            <person name="Not F."/>
            <person name="Otillar R."/>
            <person name="Panaud O."/>
            <person name="Pangilinan J."/>
            <person name="Paulsen I."/>
            <person name="Piegu B."/>
            <person name="Poliakov A."/>
            <person name="Robbens S."/>
            <person name="Schmutz J."/>
            <person name="Toulza E."/>
            <person name="Wyss T."/>
            <person name="Zelensky A."/>
            <person name="Zhou K."/>
            <person name="Armbrust E.V."/>
            <person name="Bhattacharya D."/>
            <person name="Goodenough U.W."/>
            <person name="Van de Peer Y."/>
            <person name="Grigoriev I.V."/>
        </authorList>
    </citation>
    <scope>NUCLEOTIDE SEQUENCE [LARGE SCALE GENOMIC DNA]</scope>
    <source>
        <strain evidence="21 22">CCMP1545</strain>
    </source>
</reference>
<evidence type="ECO:0000256" key="4">
    <source>
        <dbReference type="ARBA" id="ARBA00022448"/>
    </source>
</evidence>
<evidence type="ECO:0000256" key="13">
    <source>
        <dbReference type="ARBA" id="ARBA00023004"/>
    </source>
</evidence>
<dbReference type="RefSeq" id="XP_003061145.1">
    <property type="nucleotide sequence ID" value="XM_003061099.1"/>
</dbReference>
<keyword evidence="7" id="KW-0479">Metal-binding</keyword>
<feature type="compositionally biased region" description="Low complexity" evidence="18">
    <location>
        <begin position="507"/>
        <end position="517"/>
    </location>
</feature>
<evidence type="ECO:0000256" key="19">
    <source>
        <dbReference type="SAM" id="SignalP"/>
    </source>
</evidence>
<dbReference type="Pfam" id="PF04137">
    <property type="entry name" value="ERO1"/>
    <property type="match status" value="1"/>
</dbReference>
<dbReference type="InterPro" id="IPR036188">
    <property type="entry name" value="FAD/NAD-bd_sf"/>
</dbReference>
<dbReference type="GO" id="GO:0016972">
    <property type="term" value="F:thiol oxidase activity"/>
    <property type="evidence" value="ECO:0007669"/>
    <property type="project" value="InterPro"/>
</dbReference>
<feature type="chain" id="PRO_5002910562" evidence="19">
    <location>
        <begin position="26"/>
        <end position="1236"/>
    </location>
</feature>
<evidence type="ECO:0000256" key="7">
    <source>
        <dbReference type="ARBA" id="ARBA00022723"/>
    </source>
</evidence>
<dbReference type="InterPro" id="IPR037192">
    <property type="entry name" value="ERO1-like_sf"/>
</dbReference>
<evidence type="ECO:0000313" key="22">
    <source>
        <dbReference type="Proteomes" id="UP000001876"/>
    </source>
</evidence>
<evidence type="ECO:0000256" key="16">
    <source>
        <dbReference type="ARBA" id="ARBA00023180"/>
    </source>
</evidence>
<dbReference type="InterPro" id="IPR050315">
    <property type="entry name" value="FAD-oxidoreductase_2"/>
</dbReference>
<dbReference type="Gene3D" id="3.90.700.10">
    <property type="entry name" value="Succinate dehydrogenase/fumarate reductase flavoprotein, catalytic domain"/>
    <property type="match status" value="1"/>
</dbReference>
<keyword evidence="10" id="KW-0274">FAD</keyword>
<keyword evidence="14" id="KW-0472">Membrane</keyword>
<dbReference type="eggNOG" id="KOG0537">
    <property type="taxonomic scope" value="Eukaryota"/>
</dbReference>
<dbReference type="InterPro" id="IPR018506">
    <property type="entry name" value="Cyt_B5_heme-BS"/>
</dbReference>
<accession>C1MZ33</accession>
<feature type="compositionally biased region" description="Low complexity" evidence="18">
    <location>
        <begin position="111"/>
        <end position="124"/>
    </location>
</feature>
<dbReference type="Gene3D" id="3.50.50.60">
    <property type="entry name" value="FAD/NAD(P)-binding domain"/>
    <property type="match status" value="1"/>
</dbReference>
<dbReference type="Proteomes" id="UP000001876">
    <property type="component" value="Unassembled WGS sequence"/>
</dbReference>
<keyword evidence="6" id="KW-0285">Flavoprotein</keyword>
<dbReference type="GO" id="GO:0034975">
    <property type="term" value="P:protein folding in endoplasmic reticulum"/>
    <property type="evidence" value="ECO:0007669"/>
    <property type="project" value="InterPro"/>
</dbReference>
<keyword evidence="5" id="KW-0349">Heme</keyword>
<evidence type="ECO:0000256" key="11">
    <source>
        <dbReference type="ARBA" id="ARBA00022982"/>
    </source>
</evidence>
<dbReference type="EMBL" id="GG663743">
    <property type="protein sequence ID" value="EEH54795.1"/>
    <property type="molecule type" value="Genomic_DNA"/>
</dbReference>
<organism evidence="22">
    <name type="scientific">Micromonas pusilla (strain CCMP1545)</name>
    <name type="common">Picoplanktonic green alga</name>
    <dbReference type="NCBI Taxonomy" id="564608"/>
    <lineage>
        <taxon>Eukaryota</taxon>
        <taxon>Viridiplantae</taxon>
        <taxon>Chlorophyta</taxon>
        <taxon>Mamiellophyceae</taxon>
        <taxon>Mamiellales</taxon>
        <taxon>Mamiellaceae</taxon>
        <taxon>Micromonas</taxon>
    </lineage>
</organism>
<dbReference type="GO" id="GO:0010181">
    <property type="term" value="F:FMN binding"/>
    <property type="evidence" value="ECO:0007669"/>
    <property type="project" value="InterPro"/>
</dbReference>
<dbReference type="SMART" id="SM01117">
    <property type="entry name" value="Cyt-b5"/>
    <property type="match status" value="1"/>
</dbReference>
<keyword evidence="9" id="KW-0256">Endoplasmic reticulum</keyword>
<dbReference type="NCBIfam" id="TIGR01813">
    <property type="entry name" value="flavo_cyto_c"/>
    <property type="match status" value="1"/>
</dbReference>
<feature type="region of interest" description="Disordered" evidence="18">
    <location>
        <begin position="498"/>
        <end position="538"/>
    </location>
</feature>
<evidence type="ECO:0000313" key="21">
    <source>
        <dbReference type="EMBL" id="EEH54795.1"/>
    </source>
</evidence>
<comment type="cofactor">
    <cofactor evidence="1">
        <name>FAD</name>
        <dbReference type="ChEBI" id="CHEBI:57692"/>
    </cofactor>
</comment>
<dbReference type="SUPFAM" id="SSF51905">
    <property type="entry name" value="FAD/NAD(P)-binding domain"/>
    <property type="match status" value="1"/>
</dbReference>
<dbReference type="PRINTS" id="PR00363">
    <property type="entry name" value="CYTOCHROMEB5"/>
</dbReference>
<dbReference type="InterPro" id="IPR027477">
    <property type="entry name" value="Succ_DH/fumarate_Rdtase_cat_sf"/>
</dbReference>
<name>C1MZ33_MICPC</name>
<dbReference type="InterPro" id="IPR003953">
    <property type="entry name" value="FAD-dep_OxRdtase_2_FAD-bd"/>
</dbReference>
<feature type="compositionally biased region" description="Acidic residues" evidence="18">
    <location>
        <begin position="184"/>
        <end position="193"/>
    </location>
</feature>
<evidence type="ECO:0000256" key="10">
    <source>
        <dbReference type="ARBA" id="ARBA00022827"/>
    </source>
</evidence>
<keyword evidence="11" id="KW-0249">Electron transport</keyword>
<evidence type="ECO:0000256" key="8">
    <source>
        <dbReference type="ARBA" id="ARBA00022729"/>
    </source>
</evidence>
<keyword evidence="12" id="KW-0560">Oxidoreductase</keyword>
<dbReference type="PANTHER" id="PTHR43400">
    <property type="entry name" value="FUMARATE REDUCTASE"/>
    <property type="match status" value="1"/>
</dbReference>
<evidence type="ECO:0000256" key="17">
    <source>
        <dbReference type="ARBA" id="ARBA00023284"/>
    </source>
</evidence>
<dbReference type="AlphaFoldDB" id="C1MZ33"/>
<dbReference type="SUPFAM" id="SSF110019">
    <property type="entry name" value="ERO1-like"/>
    <property type="match status" value="1"/>
</dbReference>
<keyword evidence="22" id="KW-1185">Reference proteome</keyword>
<dbReference type="OMA" id="YNGTHIW"/>
<keyword evidence="16" id="KW-0325">Glycoprotein</keyword>
<evidence type="ECO:0000256" key="9">
    <source>
        <dbReference type="ARBA" id="ARBA00022824"/>
    </source>
</evidence>
<dbReference type="GeneID" id="9686327"/>
<feature type="domain" description="Cytochrome b5 heme-binding" evidence="20">
    <location>
        <begin position="1162"/>
        <end position="1236"/>
    </location>
</feature>
<gene>
    <name evidence="21" type="ORF">MICPUCDRAFT_41211</name>
</gene>
<dbReference type="SUPFAM" id="SSF55856">
    <property type="entry name" value="Cytochrome b5-like heme/steroid binding domain"/>
    <property type="match status" value="1"/>
</dbReference>
<dbReference type="STRING" id="564608.C1MZ33"/>
<evidence type="ECO:0000256" key="14">
    <source>
        <dbReference type="ARBA" id="ARBA00023136"/>
    </source>
</evidence>
<evidence type="ECO:0000256" key="3">
    <source>
        <dbReference type="ARBA" id="ARBA00008277"/>
    </source>
</evidence>
<comment type="similarity">
    <text evidence="3">Belongs to the EROs family.</text>
</comment>
<dbReference type="GO" id="GO:0071949">
    <property type="term" value="F:FAD binding"/>
    <property type="evidence" value="ECO:0007669"/>
    <property type="project" value="InterPro"/>
</dbReference>
<evidence type="ECO:0000256" key="18">
    <source>
        <dbReference type="SAM" id="MobiDB-lite"/>
    </source>
</evidence>
<dbReference type="eggNOG" id="KOG2404">
    <property type="taxonomic scope" value="Eukaryota"/>
</dbReference>
<evidence type="ECO:0000256" key="6">
    <source>
        <dbReference type="ARBA" id="ARBA00022630"/>
    </source>
</evidence>
<evidence type="ECO:0000256" key="5">
    <source>
        <dbReference type="ARBA" id="ARBA00022617"/>
    </source>
</evidence>
<comment type="subcellular location">
    <subcellularLocation>
        <location evidence="2">Endoplasmic reticulum membrane</location>
        <topology evidence="2">Peripheral membrane protein</topology>
        <orientation evidence="2">Lumenal side</orientation>
    </subcellularLocation>
</comment>
<keyword evidence="8 19" id="KW-0732">Signal</keyword>
<dbReference type="InterPro" id="IPR036400">
    <property type="entry name" value="Cyt_B5-like_heme/steroid_sf"/>
</dbReference>
<dbReference type="KEGG" id="mpp:MICPUCDRAFT_41211"/>
<evidence type="ECO:0000256" key="12">
    <source>
        <dbReference type="ARBA" id="ARBA00023002"/>
    </source>
</evidence>
<dbReference type="Gene3D" id="3.10.120.10">
    <property type="entry name" value="Cytochrome b5-like heme/steroid binding domain"/>
    <property type="match status" value="1"/>
</dbReference>
<feature type="region of interest" description="Disordered" evidence="18">
    <location>
        <begin position="91"/>
        <end position="194"/>
    </location>
</feature>
<dbReference type="PANTHER" id="PTHR43400:SF1">
    <property type="entry name" value="FUMARATE REDUCTASE"/>
    <property type="match status" value="1"/>
</dbReference>
<dbReference type="GO" id="GO:0046872">
    <property type="term" value="F:metal ion binding"/>
    <property type="evidence" value="ECO:0007669"/>
    <property type="project" value="UniProtKB-KW"/>
</dbReference>
<dbReference type="GO" id="GO:0005789">
    <property type="term" value="C:endoplasmic reticulum membrane"/>
    <property type="evidence" value="ECO:0007669"/>
    <property type="project" value="UniProtKB-SubCell"/>
</dbReference>
<dbReference type="GO" id="GO:0020037">
    <property type="term" value="F:heme binding"/>
    <property type="evidence" value="ECO:0007669"/>
    <property type="project" value="InterPro"/>
</dbReference>
<dbReference type="PROSITE" id="PS00191">
    <property type="entry name" value="CYTOCHROME_B5_1"/>
    <property type="match status" value="1"/>
</dbReference>
<dbReference type="InterPro" id="IPR010960">
    <property type="entry name" value="Flavocytochrome_c"/>
</dbReference>
<keyword evidence="15" id="KW-1015">Disulfide bond</keyword>
<dbReference type="Pfam" id="PF00173">
    <property type="entry name" value="Cyt-b5"/>
    <property type="match status" value="1"/>
</dbReference>
<dbReference type="eggNOG" id="KOG2608">
    <property type="taxonomic scope" value="Eukaryota"/>
</dbReference>
<evidence type="ECO:0000256" key="15">
    <source>
        <dbReference type="ARBA" id="ARBA00023157"/>
    </source>
</evidence>
<dbReference type="OrthoDB" id="269384at2759"/>
<protein>
    <submittedName>
        <fullName evidence="21">Ero1-like protein /fumarate reductase</fullName>
    </submittedName>
</protein>
<dbReference type="PROSITE" id="PS50255">
    <property type="entry name" value="CYTOCHROME_B5_2"/>
    <property type="match status" value="1"/>
</dbReference>
<feature type="signal peptide" evidence="19">
    <location>
        <begin position="1"/>
        <end position="25"/>
    </location>
</feature>
<keyword evidence="17" id="KW-0676">Redox-active center</keyword>
<keyword evidence="13" id="KW-0408">Iron</keyword>
<proteinExistence type="inferred from homology"/>
<dbReference type="InterPro" id="IPR001199">
    <property type="entry name" value="Cyt_B5-like_heme/steroid-bd"/>
</dbReference>
<dbReference type="InterPro" id="IPR007266">
    <property type="entry name" value="Ero1"/>
</dbReference>
<keyword evidence="4" id="KW-0813">Transport</keyword>
<dbReference type="GO" id="GO:0015035">
    <property type="term" value="F:protein-disulfide reductase activity"/>
    <property type="evidence" value="ECO:0007669"/>
    <property type="project" value="InterPro"/>
</dbReference>
<dbReference type="Pfam" id="PF00890">
    <property type="entry name" value="FAD_binding_2"/>
    <property type="match status" value="1"/>
</dbReference>
<dbReference type="SUPFAM" id="SSF56425">
    <property type="entry name" value="Succinate dehydrogenase/fumarate reductase flavoprotein, catalytic domain"/>
    <property type="match status" value="1"/>
</dbReference>
<sequence>MRRRVSRAALFLGILFAFLLPLASSAPATPWTPSANAVGDARCTVEDVQFANEKELHELLGELADTTYMRLFPVDLNRPCKFWGKDAGAGAEEETPSCAAGDASDADEEPASAAFSHSSSSSFAGDRAVSLAPSLEPSAAPSCSLTPPSPIDNPRLGERQSATTPVDRTISPREDAALASASAPEEDCEEDESSPTFWLDMCRAQDAQETHATEHVNLKRNPERWTGYNGSHVWRAIYDENCLRNGRRDGRREVMGGGGDAIVGGASESESTGIDGLCYEERVLYRLLSGMHASVNVHVALRAKPPKRAAGIAEWSEDPERYARHYGEHPERLRNLHFSFVVLLRALRKAAPALLDVDVKLGEDAVEDARTEALMRRLLDTHILSSCAGVFDAFDESELFRASISSTSDASAASLKTQFKGVWHNISDVMDCISCQKCKLHGKLQLLGLGTALKVLLLPEHLHRGALSRSEVVALVNTAAKFSHAILKAPELEKLAREAAAAREEAAATTTTTTTAGKTERSADASDDDPPGGSDETTTRKLMNAAVRAAAAAARDGDATEEEEDAVIAAALASDARVLTLARHYARDTPGKFVKHALRALATPAAAAATTEKTPTATKRERIVDAVVVGGGLAGLSAALTILDRGGVVVLLEKEGYVGGNSQWASSGINGVDRVNYPENPDTVETYAEDCYKHSRGDNGNGNALAPESVEHVPALTRGSVETLEWFRARVGVDLSKVGRLGGHSHARTHRPASGMAGSTLVSGVQKKCDEYRSSGAFTVMKRHRATEITTDARTGAVDGVRWVAPLDGVVGANETAGWTRARNVILATGGYAGDREGLLREHAPFATRFATTNTPGSVGDGHKMAMKLGASAIDLQNVQIHPTGFVDASDVDAGTKTLAAEILRGAGGVLLTRGGVRFVDELGGRDYVTNTMIAEAEAEEAAGGLAANGGGVALNFVILLDAVAAAEADKHVPMYVKKNLLARRDTMEDVANWMDATLRARDVKRRPFGKLTRDVVTDAIRAHDDAAASGEPCPLTNKTAFRASGRFDLRGPFYAGRVTPVVHYTMGGIRVDDAMRVVRARDDGGVEPVDGLFAVGEMTGGTHGRNRLGGNALTECAVFGRAAGRAAMIVRDGETTTTTTTAAAAAADATAATRGGKEGFTLQITRDELAKHASSDDCWVAIGGDVYDFTDFLDDHPAGAEAILKLGGTDGTEAFDAVHGRDMLEAFEAVGVLAE</sequence>
<evidence type="ECO:0000259" key="20">
    <source>
        <dbReference type="PROSITE" id="PS50255"/>
    </source>
</evidence>
<evidence type="ECO:0000256" key="2">
    <source>
        <dbReference type="ARBA" id="ARBA00004367"/>
    </source>
</evidence>